<dbReference type="PANTHER" id="PTHR46383">
    <property type="entry name" value="ASPARTATE AMINOTRANSFERASE"/>
    <property type="match status" value="1"/>
</dbReference>
<dbReference type="EMBL" id="AUZJ01000043">
    <property type="protein sequence ID" value="ERF60368.1"/>
    <property type="molecule type" value="Genomic_DNA"/>
</dbReference>
<dbReference type="NCBIfam" id="NF006388">
    <property type="entry name" value="PRK08637.1"/>
    <property type="match status" value="1"/>
</dbReference>
<name>U1FKN1_TRESO</name>
<dbReference type="Pfam" id="PF00155">
    <property type="entry name" value="Aminotran_1_2"/>
    <property type="match status" value="1"/>
</dbReference>
<reference evidence="9 10" key="1">
    <citation type="submission" date="2013-08" db="EMBL/GenBank/DDBJ databases">
        <authorList>
            <person name="Durkin A.S."/>
            <person name="Haft D.R."/>
            <person name="McCorrison J."/>
            <person name="Torralba M."/>
            <person name="Gillis M."/>
            <person name="Haft D.H."/>
            <person name="Methe B."/>
            <person name="Sutton G."/>
            <person name="Nelson K.E."/>
        </authorList>
    </citation>
    <scope>NUCLEOTIDE SEQUENCE [LARGE SCALE GENOMIC DNA]</scope>
    <source>
        <strain evidence="8 10">ATCC 35536</strain>
        <strain evidence="7 9">VPI DR56BR1116</strain>
    </source>
</reference>
<evidence type="ECO:0000256" key="2">
    <source>
        <dbReference type="ARBA" id="ARBA00007441"/>
    </source>
</evidence>
<gene>
    <name evidence="8" type="ORF">HMPREF0860_0382</name>
    <name evidence="7" type="ORF">HMPREF1325_2596</name>
</gene>
<dbReference type="PATRIC" id="fig|1125725.3.peg.1768"/>
<evidence type="ECO:0000313" key="10">
    <source>
        <dbReference type="Proteomes" id="UP000016646"/>
    </source>
</evidence>
<dbReference type="STRING" id="1125725.HMPREF1325_2596"/>
<sequence>MTISPYFRIIYFIMLNPLAQELNERLKDTVAGELLSDEGLRMYFPKGIIAQSEEAKQGASKANGTIGMTIIEGKPAILPSIQKSVPSFDARSLVAYAPTAGQKEFRTVWQKQIIDKNPLLKTKKISLPVVVPGLTAGISYIADLFIDETKPLLAPDPSWDNYALITEARRGAELHRFNFFDNGKIDTASLENAIKKEAAACSSVRLLLNFPQNPSGYSPTKREVIEICRIIGEAASGGTKLLIICDDAYFGLNYEDDIEEQSLFAHIADIHKNVLAVKIDGPTKEDFVWGFRCGFVTFASKNYTDEHYDALIKKLMGIIRSSVSCSATPSQSILMRSYTDPDNEAQKAAFRNILQARYRAVRNFVDSHTSSAIEAMPFNSGYFMSFRLNGIDAETLRKKLLSEKGIGTISIDSRTLRVAFSSIDEDKIESVYADIYAAADGMYRAL</sequence>
<evidence type="ECO:0000313" key="7">
    <source>
        <dbReference type="EMBL" id="ERF60368.1"/>
    </source>
</evidence>
<evidence type="ECO:0000256" key="1">
    <source>
        <dbReference type="ARBA" id="ARBA00001933"/>
    </source>
</evidence>
<evidence type="ECO:0000313" key="8">
    <source>
        <dbReference type="EMBL" id="ERJ97628.1"/>
    </source>
</evidence>
<dbReference type="InterPro" id="IPR004839">
    <property type="entry name" value="Aminotransferase_I/II_large"/>
</dbReference>
<comment type="caution">
    <text evidence="7">The sequence shown here is derived from an EMBL/GenBank/DDBJ whole genome shotgun (WGS) entry which is preliminary data.</text>
</comment>
<accession>U1FKN1</accession>
<evidence type="ECO:0000313" key="9">
    <source>
        <dbReference type="Proteomes" id="UP000016412"/>
    </source>
</evidence>
<feature type="domain" description="Aminotransferase class I/classII large" evidence="6">
    <location>
        <begin position="78"/>
        <end position="431"/>
    </location>
</feature>
<organism evidence="7 9">
    <name type="scientific">Treponema socranskii subsp. socranskii VPI DR56BR1116 = ATCC 35536</name>
    <dbReference type="NCBI Taxonomy" id="1125725"/>
    <lineage>
        <taxon>Bacteria</taxon>
        <taxon>Pseudomonadati</taxon>
        <taxon>Spirochaetota</taxon>
        <taxon>Spirochaetia</taxon>
        <taxon>Spirochaetales</taxon>
        <taxon>Treponemataceae</taxon>
        <taxon>Treponema</taxon>
    </lineage>
</organism>
<dbReference type="eggNOG" id="COG0436">
    <property type="taxonomic scope" value="Bacteria"/>
</dbReference>
<keyword evidence="10" id="KW-1185">Reference proteome</keyword>
<protein>
    <submittedName>
        <fullName evidence="7">Aminotransferase, class I/II</fullName>
        <ecNumber evidence="7">2.6.1.-</ecNumber>
    </submittedName>
</protein>
<dbReference type="AlphaFoldDB" id="U1FKN1"/>
<dbReference type="GO" id="GO:0006520">
    <property type="term" value="P:amino acid metabolic process"/>
    <property type="evidence" value="ECO:0007669"/>
    <property type="project" value="InterPro"/>
</dbReference>
<dbReference type="EC" id="2.6.1.-" evidence="7"/>
<dbReference type="GO" id="GO:0030170">
    <property type="term" value="F:pyridoxal phosphate binding"/>
    <property type="evidence" value="ECO:0007669"/>
    <property type="project" value="InterPro"/>
</dbReference>
<dbReference type="InterPro" id="IPR050596">
    <property type="entry name" value="AspAT/PAT-like"/>
</dbReference>
<comment type="cofactor">
    <cofactor evidence="1">
        <name>pyridoxal 5'-phosphate</name>
        <dbReference type="ChEBI" id="CHEBI:597326"/>
    </cofactor>
</comment>
<dbReference type="Proteomes" id="UP000016646">
    <property type="component" value="Unassembled WGS sequence"/>
</dbReference>
<dbReference type="SUPFAM" id="SSF53383">
    <property type="entry name" value="PLP-dependent transferases"/>
    <property type="match status" value="1"/>
</dbReference>
<evidence type="ECO:0000256" key="4">
    <source>
        <dbReference type="ARBA" id="ARBA00022679"/>
    </source>
</evidence>
<proteinExistence type="inferred from homology"/>
<dbReference type="InterPro" id="IPR015421">
    <property type="entry name" value="PyrdxlP-dep_Trfase_major"/>
</dbReference>
<evidence type="ECO:0000256" key="3">
    <source>
        <dbReference type="ARBA" id="ARBA00022576"/>
    </source>
</evidence>
<keyword evidence="5" id="KW-0663">Pyridoxal phosphate</keyword>
<dbReference type="Gene3D" id="3.40.640.10">
    <property type="entry name" value="Type I PLP-dependent aspartate aminotransferase-like (Major domain)"/>
    <property type="match status" value="1"/>
</dbReference>
<keyword evidence="3 7" id="KW-0032">Aminotransferase</keyword>
<keyword evidence="4 7" id="KW-0808">Transferase</keyword>
<comment type="similarity">
    <text evidence="2">Belongs to the class-I pyridoxal-phosphate-dependent aminotransferase family.</text>
</comment>
<dbReference type="Gene3D" id="3.90.1150.10">
    <property type="entry name" value="Aspartate Aminotransferase, domain 1"/>
    <property type="match status" value="1"/>
</dbReference>
<evidence type="ECO:0000256" key="5">
    <source>
        <dbReference type="ARBA" id="ARBA00022898"/>
    </source>
</evidence>
<evidence type="ECO:0000259" key="6">
    <source>
        <dbReference type="Pfam" id="PF00155"/>
    </source>
</evidence>
<dbReference type="InterPro" id="IPR015422">
    <property type="entry name" value="PyrdxlP-dep_Trfase_small"/>
</dbReference>
<dbReference type="EMBL" id="AVQI01000084">
    <property type="protein sequence ID" value="ERJ97628.1"/>
    <property type="molecule type" value="Genomic_DNA"/>
</dbReference>
<dbReference type="CDD" id="cd00609">
    <property type="entry name" value="AAT_like"/>
    <property type="match status" value="1"/>
</dbReference>
<dbReference type="GO" id="GO:0008483">
    <property type="term" value="F:transaminase activity"/>
    <property type="evidence" value="ECO:0007669"/>
    <property type="project" value="UniProtKB-KW"/>
</dbReference>
<dbReference type="Proteomes" id="UP000016412">
    <property type="component" value="Unassembled WGS sequence"/>
</dbReference>
<dbReference type="PANTHER" id="PTHR46383:SF1">
    <property type="entry name" value="ASPARTATE AMINOTRANSFERASE"/>
    <property type="match status" value="1"/>
</dbReference>
<dbReference type="InterPro" id="IPR015424">
    <property type="entry name" value="PyrdxlP-dep_Trfase"/>
</dbReference>